<dbReference type="InterPro" id="IPR007627">
    <property type="entry name" value="RNA_pol_sigma70_r2"/>
</dbReference>
<dbReference type="InterPro" id="IPR013324">
    <property type="entry name" value="RNA_pol_sigma_r3/r4-like"/>
</dbReference>
<evidence type="ECO:0000259" key="8">
    <source>
        <dbReference type="Pfam" id="PF08281"/>
    </source>
</evidence>
<reference evidence="9 10" key="1">
    <citation type="submission" date="2016-10" db="EMBL/GenBank/DDBJ databases">
        <authorList>
            <person name="de Groot N.N."/>
        </authorList>
    </citation>
    <scope>NUCLEOTIDE SEQUENCE [LARGE SCALE GENOMIC DNA]</scope>
    <source>
        <strain evidence="9 10">CGMCC 1.9157</strain>
    </source>
</reference>
<evidence type="ECO:0000256" key="4">
    <source>
        <dbReference type="ARBA" id="ARBA00023125"/>
    </source>
</evidence>
<protein>
    <recommendedName>
        <fullName evidence="6">RNA polymerase sigma factor</fullName>
    </recommendedName>
</protein>
<keyword evidence="5 6" id="KW-0804">Transcription</keyword>
<dbReference type="Gene3D" id="1.10.10.10">
    <property type="entry name" value="Winged helix-like DNA-binding domain superfamily/Winged helix DNA-binding domain"/>
    <property type="match status" value="1"/>
</dbReference>
<organism evidence="9 10">
    <name type="scientific">Cohaesibacter marisflavi</name>
    <dbReference type="NCBI Taxonomy" id="655353"/>
    <lineage>
        <taxon>Bacteria</taxon>
        <taxon>Pseudomonadati</taxon>
        <taxon>Pseudomonadota</taxon>
        <taxon>Alphaproteobacteria</taxon>
        <taxon>Hyphomicrobiales</taxon>
        <taxon>Cohaesibacteraceae</taxon>
    </lineage>
</organism>
<keyword evidence="3 6" id="KW-0731">Sigma factor</keyword>
<dbReference type="Pfam" id="PF04542">
    <property type="entry name" value="Sigma70_r2"/>
    <property type="match status" value="1"/>
</dbReference>
<comment type="similarity">
    <text evidence="1 6">Belongs to the sigma-70 factor family. ECF subfamily.</text>
</comment>
<dbReference type="STRING" id="655353.SAMN04488056_102201"/>
<evidence type="ECO:0000256" key="5">
    <source>
        <dbReference type="ARBA" id="ARBA00023163"/>
    </source>
</evidence>
<dbReference type="RefSeq" id="WP_210186656.1">
    <property type="nucleotide sequence ID" value="NZ_FOVR01000002.1"/>
</dbReference>
<feature type="domain" description="RNA polymerase sigma-70 region 2" evidence="7">
    <location>
        <begin position="53"/>
        <end position="120"/>
    </location>
</feature>
<dbReference type="InterPro" id="IPR000838">
    <property type="entry name" value="RNA_pol_sigma70_ECF_CS"/>
</dbReference>
<dbReference type="InterPro" id="IPR039425">
    <property type="entry name" value="RNA_pol_sigma-70-like"/>
</dbReference>
<dbReference type="Gene3D" id="1.10.1740.10">
    <property type="match status" value="1"/>
</dbReference>
<dbReference type="SUPFAM" id="SSF88946">
    <property type="entry name" value="Sigma2 domain of RNA polymerase sigma factors"/>
    <property type="match status" value="1"/>
</dbReference>
<evidence type="ECO:0000256" key="3">
    <source>
        <dbReference type="ARBA" id="ARBA00023082"/>
    </source>
</evidence>
<dbReference type="SUPFAM" id="SSF88659">
    <property type="entry name" value="Sigma3 and sigma4 domains of RNA polymerase sigma factors"/>
    <property type="match status" value="1"/>
</dbReference>
<evidence type="ECO:0000256" key="1">
    <source>
        <dbReference type="ARBA" id="ARBA00010641"/>
    </source>
</evidence>
<sequence>MKNATMQSVSQSDIPETVTTKSQLLQARDLVALSDDELLGLIALGQEEAFQALVERHVDRGYAVAYRILQDGPEAEDVLQDAFLQVWTRRGNWKAGRAKFSTWLFKVVTNRCIDLLRKNRTSAMDELPDLKDDSSNQSAILEMQEAIDLLEGAVAQLPDQQRIAIVFSYNESMSNSEIAEIMETSVSAVESLLKRGRQKLRQILKAHSSDILSLFTQP</sequence>
<name>A0A1I5CDN6_9HYPH</name>
<evidence type="ECO:0000259" key="7">
    <source>
        <dbReference type="Pfam" id="PF04542"/>
    </source>
</evidence>
<feature type="domain" description="RNA polymerase sigma factor 70 region 4 type 2" evidence="8">
    <location>
        <begin position="149"/>
        <end position="200"/>
    </location>
</feature>
<dbReference type="GO" id="GO:0006352">
    <property type="term" value="P:DNA-templated transcription initiation"/>
    <property type="evidence" value="ECO:0007669"/>
    <property type="project" value="InterPro"/>
</dbReference>
<keyword evidence="2 6" id="KW-0805">Transcription regulation</keyword>
<dbReference type="Pfam" id="PF08281">
    <property type="entry name" value="Sigma70_r4_2"/>
    <property type="match status" value="1"/>
</dbReference>
<dbReference type="GO" id="GO:0003677">
    <property type="term" value="F:DNA binding"/>
    <property type="evidence" value="ECO:0007669"/>
    <property type="project" value="UniProtKB-KW"/>
</dbReference>
<dbReference type="EMBL" id="FOVR01000002">
    <property type="protein sequence ID" value="SFN85119.1"/>
    <property type="molecule type" value="Genomic_DNA"/>
</dbReference>
<dbReference type="Proteomes" id="UP000199236">
    <property type="component" value="Unassembled WGS sequence"/>
</dbReference>
<keyword evidence="10" id="KW-1185">Reference proteome</keyword>
<dbReference type="InterPro" id="IPR013325">
    <property type="entry name" value="RNA_pol_sigma_r2"/>
</dbReference>
<dbReference type="PANTHER" id="PTHR43133">
    <property type="entry name" value="RNA POLYMERASE ECF-TYPE SIGMA FACTO"/>
    <property type="match status" value="1"/>
</dbReference>
<dbReference type="AlphaFoldDB" id="A0A1I5CDN6"/>
<evidence type="ECO:0000256" key="6">
    <source>
        <dbReference type="RuleBase" id="RU000716"/>
    </source>
</evidence>
<accession>A0A1I5CDN6</accession>
<evidence type="ECO:0000313" key="9">
    <source>
        <dbReference type="EMBL" id="SFN85119.1"/>
    </source>
</evidence>
<dbReference type="GO" id="GO:0016987">
    <property type="term" value="F:sigma factor activity"/>
    <property type="evidence" value="ECO:0007669"/>
    <property type="project" value="UniProtKB-KW"/>
</dbReference>
<dbReference type="InterPro" id="IPR014284">
    <property type="entry name" value="RNA_pol_sigma-70_dom"/>
</dbReference>
<dbReference type="CDD" id="cd06171">
    <property type="entry name" value="Sigma70_r4"/>
    <property type="match status" value="1"/>
</dbReference>
<dbReference type="PANTHER" id="PTHR43133:SF8">
    <property type="entry name" value="RNA POLYMERASE SIGMA FACTOR HI_1459-RELATED"/>
    <property type="match status" value="1"/>
</dbReference>
<dbReference type="InterPro" id="IPR036388">
    <property type="entry name" value="WH-like_DNA-bd_sf"/>
</dbReference>
<dbReference type="InterPro" id="IPR013249">
    <property type="entry name" value="RNA_pol_sigma70_r4_t2"/>
</dbReference>
<evidence type="ECO:0000256" key="2">
    <source>
        <dbReference type="ARBA" id="ARBA00023015"/>
    </source>
</evidence>
<gene>
    <name evidence="9" type="ORF">SAMN04488056_102201</name>
</gene>
<dbReference type="NCBIfam" id="NF004113">
    <property type="entry name" value="PRK05602.1"/>
    <property type="match status" value="1"/>
</dbReference>
<evidence type="ECO:0000313" key="10">
    <source>
        <dbReference type="Proteomes" id="UP000199236"/>
    </source>
</evidence>
<keyword evidence="4 6" id="KW-0238">DNA-binding</keyword>
<proteinExistence type="inferred from homology"/>
<dbReference type="NCBIfam" id="TIGR02937">
    <property type="entry name" value="sigma70-ECF"/>
    <property type="match status" value="1"/>
</dbReference>
<dbReference type="PROSITE" id="PS01063">
    <property type="entry name" value="SIGMA70_ECF"/>
    <property type="match status" value="1"/>
</dbReference>